<dbReference type="Proteomes" id="UP000827872">
    <property type="component" value="Linkage Group LG16"/>
</dbReference>
<keyword evidence="2" id="KW-1185">Reference proteome</keyword>
<gene>
    <name evidence="1" type="ORF">K3G42_008054</name>
</gene>
<evidence type="ECO:0000313" key="2">
    <source>
        <dbReference type="Proteomes" id="UP000827872"/>
    </source>
</evidence>
<dbReference type="EMBL" id="CM037629">
    <property type="protein sequence ID" value="KAH7990533.1"/>
    <property type="molecule type" value="Genomic_DNA"/>
</dbReference>
<organism evidence="1 2">
    <name type="scientific">Sphaerodactylus townsendi</name>
    <dbReference type="NCBI Taxonomy" id="933632"/>
    <lineage>
        <taxon>Eukaryota</taxon>
        <taxon>Metazoa</taxon>
        <taxon>Chordata</taxon>
        <taxon>Craniata</taxon>
        <taxon>Vertebrata</taxon>
        <taxon>Euteleostomi</taxon>
        <taxon>Lepidosauria</taxon>
        <taxon>Squamata</taxon>
        <taxon>Bifurcata</taxon>
        <taxon>Gekkota</taxon>
        <taxon>Sphaerodactylidae</taxon>
        <taxon>Sphaerodactylus</taxon>
    </lineage>
</organism>
<name>A0ACB8EDM9_9SAUR</name>
<accession>A0ACB8EDM9</accession>
<sequence>MFRQPPTGTTLGNFALHLPGQIKLETMSYHYSHSHILIQVLHHLSLLAPIDDSGQEVWIPAYFLVLMLIWETEYSRKFSGVHNHFKQSPMKKRRILDLYPTFLSCKETQRGLQTPFPSSPHNRQRGRWG</sequence>
<reference evidence="1" key="1">
    <citation type="submission" date="2021-08" db="EMBL/GenBank/DDBJ databases">
        <title>The first chromosome-level gecko genome reveals the dynamic sex chromosomes of Neotropical dwarf geckos (Sphaerodactylidae: Sphaerodactylus).</title>
        <authorList>
            <person name="Pinto B.J."/>
            <person name="Keating S.E."/>
            <person name="Gamble T."/>
        </authorList>
    </citation>
    <scope>NUCLEOTIDE SEQUENCE</scope>
    <source>
        <strain evidence="1">TG3544</strain>
    </source>
</reference>
<proteinExistence type="predicted"/>
<evidence type="ECO:0000313" key="1">
    <source>
        <dbReference type="EMBL" id="KAH7990533.1"/>
    </source>
</evidence>
<comment type="caution">
    <text evidence="1">The sequence shown here is derived from an EMBL/GenBank/DDBJ whole genome shotgun (WGS) entry which is preliminary data.</text>
</comment>
<protein>
    <submittedName>
        <fullName evidence="1">Uncharacterized protein</fullName>
    </submittedName>
</protein>